<organism evidence="1 2">
    <name type="scientific">Panagrolaimus sp. PS1159</name>
    <dbReference type="NCBI Taxonomy" id="55785"/>
    <lineage>
        <taxon>Eukaryota</taxon>
        <taxon>Metazoa</taxon>
        <taxon>Ecdysozoa</taxon>
        <taxon>Nematoda</taxon>
        <taxon>Chromadorea</taxon>
        <taxon>Rhabditida</taxon>
        <taxon>Tylenchina</taxon>
        <taxon>Panagrolaimomorpha</taxon>
        <taxon>Panagrolaimoidea</taxon>
        <taxon>Panagrolaimidae</taxon>
        <taxon>Panagrolaimus</taxon>
    </lineage>
</organism>
<accession>A0AC35F489</accession>
<evidence type="ECO:0000313" key="2">
    <source>
        <dbReference type="WBParaSite" id="PS1159_v2.g1298.t1"/>
    </source>
</evidence>
<dbReference type="WBParaSite" id="PS1159_v2.g1298.t1">
    <property type="protein sequence ID" value="PS1159_v2.g1298.t1"/>
    <property type="gene ID" value="PS1159_v2.g1298"/>
</dbReference>
<protein>
    <submittedName>
        <fullName evidence="2">Riboflavin kinase</fullName>
    </submittedName>
</protein>
<reference evidence="2" key="1">
    <citation type="submission" date="2022-11" db="UniProtKB">
        <authorList>
            <consortium name="WormBaseParasite"/>
        </authorList>
    </citation>
    <scope>IDENTIFICATION</scope>
</reference>
<proteinExistence type="predicted"/>
<evidence type="ECO:0000313" key="1">
    <source>
        <dbReference type="Proteomes" id="UP000887580"/>
    </source>
</evidence>
<dbReference type="Proteomes" id="UP000887580">
    <property type="component" value="Unplaced"/>
</dbReference>
<sequence>MPASKKSLSALPIFLRGKVVRGYGRGGRELNCPTANLDEAAVKAFPSDAPTGVYVGFAKVNNDKVFPMAMSVGFNVHYGVDHKTVEVHILHEFENDFYDALITAVALKYLRPMKQFKSKEELIEAIEEDKNAARNLVNDPHLSKWIQHSYFSNSNKL</sequence>
<name>A0AC35F489_9BILA</name>